<name>A0AAE0AZ10_9ROSI</name>
<protein>
    <recommendedName>
        <fullName evidence="2">Retrotransposon gag domain-containing protein</fullName>
    </recommendedName>
</protein>
<accession>A0AAE0AZ10</accession>
<evidence type="ECO:0000313" key="4">
    <source>
        <dbReference type="Proteomes" id="UP001281410"/>
    </source>
</evidence>
<gene>
    <name evidence="3" type="ORF">Dsin_006152</name>
</gene>
<feature type="compositionally biased region" description="Polar residues" evidence="1">
    <location>
        <begin position="168"/>
        <end position="188"/>
    </location>
</feature>
<evidence type="ECO:0000313" key="3">
    <source>
        <dbReference type="EMBL" id="KAK3226290.1"/>
    </source>
</evidence>
<dbReference type="Proteomes" id="UP001281410">
    <property type="component" value="Unassembled WGS sequence"/>
</dbReference>
<dbReference type="EMBL" id="JANJYJ010000002">
    <property type="protein sequence ID" value="KAK3226290.1"/>
    <property type="molecule type" value="Genomic_DNA"/>
</dbReference>
<dbReference type="AlphaFoldDB" id="A0AAE0AZ10"/>
<feature type="compositionally biased region" description="Basic and acidic residues" evidence="1">
    <location>
        <begin position="139"/>
        <end position="166"/>
    </location>
</feature>
<evidence type="ECO:0000256" key="1">
    <source>
        <dbReference type="SAM" id="MobiDB-lite"/>
    </source>
</evidence>
<dbReference type="Pfam" id="PF03732">
    <property type="entry name" value="Retrotrans_gag"/>
    <property type="match status" value="1"/>
</dbReference>
<sequence>MVLGMRQRRLQMHSYYFVMMPNYGGDANMVIWAKASTPSAHGRSSRKNSKDNYILLMQKKKKAQGRLLQLKQTGSIRDYVKEFTTLSLEIEDMSEKGLLFYFMDGLKDWAMVELERRNVQDINVAIVEAEALNDYSTQSKEKKANQGKGGGDKSGQRSQGHKEEGQWKLSNTDNRNKSSGGSYPIPTLQNFKMTITGKVSIDEKD</sequence>
<reference evidence="3" key="1">
    <citation type="journal article" date="2023" name="Plant J.">
        <title>Genome sequences and population genomics provide insights into the demographic history, inbreeding, and mutation load of two 'living fossil' tree species of Dipteronia.</title>
        <authorList>
            <person name="Feng Y."/>
            <person name="Comes H.P."/>
            <person name="Chen J."/>
            <person name="Zhu S."/>
            <person name="Lu R."/>
            <person name="Zhang X."/>
            <person name="Li P."/>
            <person name="Qiu J."/>
            <person name="Olsen K.M."/>
            <person name="Qiu Y."/>
        </authorList>
    </citation>
    <scope>NUCLEOTIDE SEQUENCE</scope>
    <source>
        <strain evidence="3">NBL</strain>
    </source>
</reference>
<feature type="domain" description="Retrotransposon gag" evidence="2">
    <location>
        <begin position="58"/>
        <end position="108"/>
    </location>
</feature>
<proteinExistence type="predicted"/>
<evidence type="ECO:0000259" key="2">
    <source>
        <dbReference type="Pfam" id="PF03732"/>
    </source>
</evidence>
<organism evidence="3 4">
    <name type="scientific">Dipteronia sinensis</name>
    <dbReference type="NCBI Taxonomy" id="43782"/>
    <lineage>
        <taxon>Eukaryota</taxon>
        <taxon>Viridiplantae</taxon>
        <taxon>Streptophyta</taxon>
        <taxon>Embryophyta</taxon>
        <taxon>Tracheophyta</taxon>
        <taxon>Spermatophyta</taxon>
        <taxon>Magnoliopsida</taxon>
        <taxon>eudicotyledons</taxon>
        <taxon>Gunneridae</taxon>
        <taxon>Pentapetalae</taxon>
        <taxon>rosids</taxon>
        <taxon>malvids</taxon>
        <taxon>Sapindales</taxon>
        <taxon>Sapindaceae</taxon>
        <taxon>Hippocastanoideae</taxon>
        <taxon>Acereae</taxon>
        <taxon>Dipteronia</taxon>
    </lineage>
</organism>
<comment type="caution">
    <text evidence="3">The sequence shown here is derived from an EMBL/GenBank/DDBJ whole genome shotgun (WGS) entry which is preliminary data.</text>
</comment>
<dbReference type="InterPro" id="IPR005162">
    <property type="entry name" value="Retrotrans_gag_dom"/>
</dbReference>
<keyword evidence="4" id="KW-1185">Reference proteome</keyword>
<feature type="region of interest" description="Disordered" evidence="1">
    <location>
        <begin position="136"/>
        <end position="188"/>
    </location>
</feature>